<dbReference type="RefSeq" id="WP_379911712.1">
    <property type="nucleotide sequence ID" value="NZ_JBHSWE010000001.1"/>
</dbReference>
<comment type="caution">
    <text evidence="3">The sequence shown here is derived from an EMBL/GenBank/DDBJ whole genome shotgun (WGS) entry which is preliminary data.</text>
</comment>
<dbReference type="EMBL" id="JBHSWE010000001">
    <property type="protein sequence ID" value="MFC6673348.1"/>
    <property type="molecule type" value="Genomic_DNA"/>
</dbReference>
<dbReference type="SUPFAM" id="SSF54909">
    <property type="entry name" value="Dimeric alpha+beta barrel"/>
    <property type="match status" value="2"/>
</dbReference>
<dbReference type="Pfam" id="PF07978">
    <property type="entry name" value="NIPSNAP"/>
    <property type="match status" value="2"/>
</dbReference>
<feature type="domain" description="NIPSNAP" evidence="2">
    <location>
        <begin position="108"/>
        <end position="203"/>
    </location>
</feature>
<dbReference type="PANTHER" id="PTHR21017:SF17">
    <property type="entry name" value="PROTEIN NIPSNAP"/>
    <property type="match status" value="1"/>
</dbReference>
<dbReference type="Gene3D" id="3.30.70.100">
    <property type="match status" value="2"/>
</dbReference>
<accession>A0ABW2A7F8</accession>
<feature type="domain" description="NIPSNAP" evidence="2">
    <location>
        <begin position="4"/>
        <end position="72"/>
    </location>
</feature>
<keyword evidence="4" id="KW-1185">Reference proteome</keyword>
<organism evidence="3 4">
    <name type="scientific">Marinobacterium aestuariivivens</name>
    <dbReference type="NCBI Taxonomy" id="1698799"/>
    <lineage>
        <taxon>Bacteria</taxon>
        <taxon>Pseudomonadati</taxon>
        <taxon>Pseudomonadota</taxon>
        <taxon>Gammaproteobacteria</taxon>
        <taxon>Oceanospirillales</taxon>
        <taxon>Oceanospirillaceae</taxon>
        <taxon>Marinobacterium</taxon>
    </lineage>
</organism>
<dbReference type="PANTHER" id="PTHR21017">
    <property type="entry name" value="NIPSNAP-RELATED"/>
    <property type="match status" value="1"/>
</dbReference>
<dbReference type="InterPro" id="IPR012577">
    <property type="entry name" value="NIPSNAP"/>
</dbReference>
<dbReference type="InterPro" id="IPR051557">
    <property type="entry name" value="NipSnap_domain"/>
</dbReference>
<evidence type="ECO:0000313" key="4">
    <source>
        <dbReference type="Proteomes" id="UP001596422"/>
    </source>
</evidence>
<comment type="similarity">
    <text evidence="1">Belongs to the NipSnap family.</text>
</comment>
<reference evidence="4" key="1">
    <citation type="journal article" date="2019" name="Int. J. Syst. Evol. Microbiol.">
        <title>The Global Catalogue of Microorganisms (GCM) 10K type strain sequencing project: providing services to taxonomists for standard genome sequencing and annotation.</title>
        <authorList>
            <consortium name="The Broad Institute Genomics Platform"/>
            <consortium name="The Broad Institute Genome Sequencing Center for Infectious Disease"/>
            <person name="Wu L."/>
            <person name="Ma J."/>
        </authorList>
    </citation>
    <scope>NUCLEOTIDE SEQUENCE [LARGE SCALE GENOMIC DNA]</scope>
    <source>
        <strain evidence="4">NBRC 111756</strain>
    </source>
</reference>
<name>A0ABW2A7F8_9GAMM</name>
<evidence type="ECO:0000256" key="1">
    <source>
        <dbReference type="ARBA" id="ARBA00005291"/>
    </source>
</evidence>
<gene>
    <name evidence="3" type="ORF">ACFQDL_27110</name>
</gene>
<evidence type="ECO:0000313" key="3">
    <source>
        <dbReference type="EMBL" id="MFC6673348.1"/>
    </source>
</evidence>
<dbReference type="InterPro" id="IPR011008">
    <property type="entry name" value="Dimeric_a/b-barrel"/>
</dbReference>
<proteinExistence type="inferred from homology"/>
<dbReference type="Proteomes" id="UP001596422">
    <property type="component" value="Unassembled WGS sequence"/>
</dbReference>
<evidence type="ECO:0000259" key="2">
    <source>
        <dbReference type="Pfam" id="PF07978"/>
    </source>
</evidence>
<protein>
    <submittedName>
        <fullName evidence="3">NIPSNAP family protein</fullName>
    </submittedName>
</protein>
<sequence>MKRYEIATLTTKLFTAGKVAEGVKSFCEAPEAEGRLLGCWFSDIGDLNKVMVLRGFDSSEAMERERERTRRSDNPFHCSEYLIDMALDSYAPFPFLPPVEVGDFGPIYELRTYQLKQGGLAPTIDAWSKAVPERIRFSPLCIALYALDGSQRITQIWPYRSLEERTRARSESVQAGAWPPKGGPDWLTTDMTSAIYLPTAVSPLR</sequence>